<dbReference type="Pfam" id="PF13366">
    <property type="entry name" value="PDDEXK_3"/>
    <property type="match status" value="1"/>
</dbReference>
<protein>
    <recommendedName>
        <fullName evidence="3">GxxExxY protein</fullName>
    </recommendedName>
</protein>
<evidence type="ECO:0008006" key="3">
    <source>
        <dbReference type="Google" id="ProtNLM"/>
    </source>
</evidence>
<evidence type="ECO:0000313" key="2">
    <source>
        <dbReference type="Proteomes" id="UP000230922"/>
    </source>
</evidence>
<dbReference type="EMBL" id="PFAK01000061">
    <property type="protein sequence ID" value="PIR95960.1"/>
    <property type="molecule type" value="Genomic_DNA"/>
</dbReference>
<comment type="caution">
    <text evidence="1">The sequence shown here is derived from an EMBL/GenBank/DDBJ whole genome shotgun (WGS) entry which is preliminary data.</text>
</comment>
<organism evidence="1 2">
    <name type="scientific">Candidatus Doudnabacteria bacterium CG10_big_fil_rev_8_21_14_0_10_42_18</name>
    <dbReference type="NCBI Taxonomy" id="1974552"/>
    <lineage>
        <taxon>Bacteria</taxon>
        <taxon>Candidatus Doudnaibacteriota</taxon>
    </lineage>
</organism>
<gene>
    <name evidence="1" type="ORF">COT92_03650</name>
</gene>
<proteinExistence type="predicted"/>
<dbReference type="InterPro" id="IPR026350">
    <property type="entry name" value="GxxExxY"/>
</dbReference>
<accession>A0A2H0VCD0</accession>
<name>A0A2H0VCD0_9BACT</name>
<dbReference type="NCBIfam" id="TIGR04256">
    <property type="entry name" value="GxxExxY"/>
    <property type="match status" value="1"/>
</dbReference>
<dbReference type="Proteomes" id="UP000230922">
    <property type="component" value="Unassembled WGS sequence"/>
</dbReference>
<evidence type="ECO:0000313" key="1">
    <source>
        <dbReference type="EMBL" id="PIR95960.1"/>
    </source>
</evidence>
<dbReference type="AlphaFoldDB" id="A0A2H0VCD0"/>
<reference evidence="2" key="1">
    <citation type="submission" date="2017-09" db="EMBL/GenBank/DDBJ databases">
        <title>Depth-based differentiation of microbial function through sediment-hosted aquifers and enrichment of novel symbionts in the deep terrestrial subsurface.</title>
        <authorList>
            <person name="Probst A.J."/>
            <person name="Ladd B."/>
            <person name="Jarett J.K."/>
            <person name="Geller-Mcgrath D.E."/>
            <person name="Sieber C.M.K."/>
            <person name="Emerson J.B."/>
            <person name="Anantharaman K."/>
            <person name="Thomas B.C."/>
            <person name="Malmstrom R."/>
            <person name="Stieglmeier M."/>
            <person name="Klingl A."/>
            <person name="Woyke T."/>
            <person name="Ryan C.M."/>
            <person name="Banfield J.F."/>
        </authorList>
    </citation>
    <scope>NUCLEOTIDE SEQUENCE [LARGE SCALE GENOMIC DNA]</scope>
</reference>
<sequence>MENKIKIDKKYIYSDLSYKIIGVLFEVYNALGHGHPEKTYQKAVAVALQNENVRFVEQLYVPVFFGDKVVGKNYFDFLVQDKIVIEIKKGDYFSKIHIEQVYKYLVSKKLKLGILAYFALRTVHIKRVVNLR</sequence>